<accession>A0AAD1WKL3</accession>
<protein>
    <recommendedName>
        <fullName evidence="4">TIL domain-containing protein</fullName>
    </recommendedName>
</protein>
<evidence type="ECO:0000256" key="2">
    <source>
        <dbReference type="ARBA" id="ARBA00023157"/>
    </source>
</evidence>
<feature type="chain" id="PRO_5042017638" description="TIL domain-containing protein" evidence="3">
    <location>
        <begin position="20"/>
        <end position="173"/>
    </location>
</feature>
<dbReference type="InterPro" id="IPR002919">
    <property type="entry name" value="TIL_dom"/>
</dbReference>
<dbReference type="GO" id="GO:0030414">
    <property type="term" value="F:peptidase inhibitor activity"/>
    <property type="evidence" value="ECO:0007669"/>
    <property type="project" value="UniProtKB-KW"/>
</dbReference>
<sequence length="173" mass="18411">MALTFLLLTLSLLPTLVNTQTTTTTTTTTVTTTPQTTTTGTGTTTHIDCGVNKIYNSCGSMCPENCTHFDPPPACTKICSPDCFCKDGYLLDVSGLCVPKEKCLSCSGNTTYSSCGTSCPDRCDRKEGFVEPCTMQCIVGCVCKPGYVHVSGKSGPCVLRQDCPVNNIKNGKY</sequence>
<evidence type="ECO:0000256" key="3">
    <source>
        <dbReference type="SAM" id="SignalP"/>
    </source>
</evidence>
<dbReference type="InterPro" id="IPR051368">
    <property type="entry name" value="SerProtInhib-TIL_Domain"/>
</dbReference>
<evidence type="ECO:0000313" key="5">
    <source>
        <dbReference type="EMBL" id="CAH2318193.1"/>
    </source>
</evidence>
<proteinExistence type="predicted"/>
<dbReference type="Pfam" id="PF01826">
    <property type="entry name" value="TIL"/>
    <property type="match status" value="2"/>
</dbReference>
<keyword evidence="3" id="KW-0732">Signal</keyword>
<keyword evidence="1" id="KW-0646">Protease inhibitor</keyword>
<dbReference type="SUPFAM" id="SSF57567">
    <property type="entry name" value="Serine protease inhibitors"/>
    <property type="match status" value="2"/>
</dbReference>
<gene>
    <name evidence="5" type="ORF">PECUL_23A044048</name>
</gene>
<dbReference type="CDD" id="cd19941">
    <property type="entry name" value="TIL"/>
    <property type="match status" value="2"/>
</dbReference>
<keyword evidence="2" id="KW-1015">Disulfide bond</keyword>
<organism evidence="5 6">
    <name type="scientific">Pelobates cultripes</name>
    <name type="common">Western spadefoot toad</name>
    <dbReference type="NCBI Taxonomy" id="61616"/>
    <lineage>
        <taxon>Eukaryota</taxon>
        <taxon>Metazoa</taxon>
        <taxon>Chordata</taxon>
        <taxon>Craniata</taxon>
        <taxon>Vertebrata</taxon>
        <taxon>Euteleostomi</taxon>
        <taxon>Amphibia</taxon>
        <taxon>Batrachia</taxon>
        <taxon>Anura</taxon>
        <taxon>Pelobatoidea</taxon>
        <taxon>Pelobatidae</taxon>
        <taxon>Pelobates</taxon>
    </lineage>
</organism>
<dbReference type="InterPro" id="IPR036084">
    <property type="entry name" value="Ser_inhib-like_sf"/>
</dbReference>
<dbReference type="PANTHER" id="PTHR23259">
    <property type="entry name" value="RIDDLE"/>
    <property type="match status" value="1"/>
</dbReference>
<feature type="signal peptide" evidence="3">
    <location>
        <begin position="1"/>
        <end position="19"/>
    </location>
</feature>
<evidence type="ECO:0000259" key="4">
    <source>
        <dbReference type="Pfam" id="PF01826"/>
    </source>
</evidence>
<feature type="domain" description="TIL" evidence="4">
    <location>
        <begin position="106"/>
        <end position="163"/>
    </location>
</feature>
<dbReference type="EMBL" id="OW240921">
    <property type="protein sequence ID" value="CAH2318193.1"/>
    <property type="molecule type" value="Genomic_DNA"/>
</dbReference>
<dbReference type="AlphaFoldDB" id="A0AAD1WKL3"/>
<dbReference type="Gene3D" id="2.10.25.10">
    <property type="entry name" value="Laminin"/>
    <property type="match status" value="2"/>
</dbReference>
<reference evidence="5" key="1">
    <citation type="submission" date="2022-03" db="EMBL/GenBank/DDBJ databases">
        <authorList>
            <person name="Alioto T."/>
            <person name="Alioto T."/>
            <person name="Gomez Garrido J."/>
        </authorList>
    </citation>
    <scope>NUCLEOTIDE SEQUENCE</scope>
</reference>
<feature type="domain" description="TIL" evidence="4">
    <location>
        <begin position="49"/>
        <end position="103"/>
    </location>
</feature>
<name>A0AAD1WKL3_PELCU</name>
<evidence type="ECO:0000256" key="1">
    <source>
        <dbReference type="ARBA" id="ARBA00022690"/>
    </source>
</evidence>
<dbReference type="PANTHER" id="PTHR23259:SF70">
    <property type="entry name" value="ACCESSORY GLAND PROTEIN ACP62F-RELATED"/>
    <property type="match status" value="1"/>
</dbReference>
<evidence type="ECO:0000313" key="6">
    <source>
        <dbReference type="Proteomes" id="UP001295444"/>
    </source>
</evidence>
<keyword evidence="6" id="KW-1185">Reference proteome</keyword>
<dbReference type="Proteomes" id="UP001295444">
    <property type="component" value="Chromosome 10"/>
</dbReference>